<gene>
    <name evidence="4" type="ORF">C0J50_2195</name>
</gene>
<dbReference type="InterPro" id="IPR007110">
    <property type="entry name" value="Ig-like_dom"/>
</dbReference>
<feature type="region of interest" description="Disordered" evidence="2">
    <location>
        <begin position="301"/>
        <end position="329"/>
    </location>
</feature>
<name>A0AAD5B975_SILAS</name>
<dbReference type="SUPFAM" id="SSF48726">
    <property type="entry name" value="Immunoglobulin"/>
    <property type="match status" value="1"/>
</dbReference>
<dbReference type="Pfam" id="PF00047">
    <property type="entry name" value="ig"/>
    <property type="match status" value="1"/>
</dbReference>
<dbReference type="InterPro" id="IPR013783">
    <property type="entry name" value="Ig-like_fold"/>
</dbReference>
<feature type="region of interest" description="Disordered" evidence="2">
    <location>
        <begin position="215"/>
        <end position="252"/>
    </location>
</feature>
<feature type="domain" description="Ig-like" evidence="3">
    <location>
        <begin position="17"/>
        <end position="103"/>
    </location>
</feature>
<dbReference type="AlphaFoldDB" id="A0AAD5B975"/>
<dbReference type="Proteomes" id="UP001205998">
    <property type="component" value="Unassembled WGS sequence"/>
</dbReference>
<evidence type="ECO:0000256" key="1">
    <source>
        <dbReference type="ARBA" id="ARBA00023319"/>
    </source>
</evidence>
<dbReference type="SMART" id="SM00409">
    <property type="entry name" value="IG"/>
    <property type="match status" value="1"/>
</dbReference>
<dbReference type="Gene3D" id="2.60.40.10">
    <property type="entry name" value="Immunoglobulins"/>
    <property type="match status" value="1"/>
</dbReference>
<accession>A0AAD5B975</accession>
<dbReference type="InterPro" id="IPR036179">
    <property type="entry name" value="Ig-like_dom_sf"/>
</dbReference>
<feature type="compositionally biased region" description="Polar residues" evidence="2">
    <location>
        <begin position="301"/>
        <end position="313"/>
    </location>
</feature>
<keyword evidence="1" id="KW-0393">Immunoglobulin domain</keyword>
<dbReference type="PROSITE" id="PS50835">
    <property type="entry name" value="IG_LIKE"/>
    <property type="match status" value="1"/>
</dbReference>
<comment type="caution">
    <text evidence="4">The sequence shown here is derived from an EMBL/GenBank/DDBJ whole genome shotgun (WGS) entry which is preliminary data.</text>
</comment>
<dbReference type="InterPro" id="IPR013151">
    <property type="entry name" value="Immunoglobulin_dom"/>
</dbReference>
<protein>
    <recommendedName>
        <fullName evidence="3">Ig-like domain-containing protein</fullName>
    </recommendedName>
</protein>
<dbReference type="InterPro" id="IPR003599">
    <property type="entry name" value="Ig_sub"/>
</dbReference>
<reference evidence="4" key="1">
    <citation type="submission" date="2018-07" db="EMBL/GenBank/DDBJ databases">
        <title>Comparative genomics of catfishes provides insights into carnivory and benthic adaptation.</title>
        <authorList>
            <person name="Zhang Y."/>
            <person name="Wang D."/>
            <person name="Peng Z."/>
            <person name="Zheng S."/>
            <person name="Shao F."/>
            <person name="Tao W."/>
        </authorList>
    </citation>
    <scope>NUCLEOTIDE SEQUENCE</scope>
    <source>
        <strain evidence="4">Chongqing</strain>
    </source>
</reference>
<evidence type="ECO:0000313" key="5">
    <source>
        <dbReference type="Proteomes" id="UP001205998"/>
    </source>
</evidence>
<sequence length="329" mass="36734">MSSGVLKEKLSTLQIKPKITVSVILGNSTELQCRNESGEALVVWWQTPFGSFGERHKFSNKDPLEMNQSNLRIPKVTLSHTGLYSCHLVDSRGGHTVKPYTINVLNGNTPKTRTKIRTAREAENLTVEYTHFAAAVASSVLVTFIGAFTLGAFSQPYVIKCLQKTKARMCPNKHHRKTTRVSSHKLSTVFFHRNANSEDDTVDFVSIKAPSDGAHLEHDTISKDAENSLNSTSNREAGDEDGAEHNTRLGSETIERKRVSRVIKIYNYDEDGNRFSHINEPEDNPTPRQRVMSLTRLQSIMSEVESPNFSTSKDSPELDEGLSTTLNTQ</sequence>
<dbReference type="EMBL" id="MU533908">
    <property type="protein sequence ID" value="KAI5629694.1"/>
    <property type="molecule type" value="Genomic_DNA"/>
</dbReference>
<feature type="compositionally biased region" description="Basic and acidic residues" evidence="2">
    <location>
        <begin position="215"/>
        <end position="226"/>
    </location>
</feature>
<evidence type="ECO:0000313" key="4">
    <source>
        <dbReference type="EMBL" id="KAI5629694.1"/>
    </source>
</evidence>
<feature type="compositionally biased region" description="Basic and acidic residues" evidence="2">
    <location>
        <begin position="243"/>
        <end position="252"/>
    </location>
</feature>
<evidence type="ECO:0000256" key="2">
    <source>
        <dbReference type="SAM" id="MobiDB-lite"/>
    </source>
</evidence>
<organism evidence="4 5">
    <name type="scientific">Silurus asotus</name>
    <name type="common">Amur catfish</name>
    <name type="synonym">Parasilurus asotus</name>
    <dbReference type="NCBI Taxonomy" id="30991"/>
    <lineage>
        <taxon>Eukaryota</taxon>
        <taxon>Metazoa</taxon>
        <taxon>Chordata</taxon>
        <taxon>Craniata</taxon>
        <taxon>Vertebrata</taxon>
        <taxon>Euteleostomi</taxon>
        <taxon>Actinopterygii</taxon>
        <taxon>Neopterygii</taxon>
        <taxon>Teleostei</taxon>
        <taxon>Ostariophysi</taxon>
        <taxon>Siluriformes</taxon>
        <taxon>Siluridae</taxon>
        <taxon>Silurus</taxon>
    </lineage>
</organism>
<evidence type="ECO:0000259" key="3">
    <source>
        <dbReference type="PROSITE" id="PS50835"/>
    </source>
</evidence>
<proteinExistence type="predicted"/>
<keyword evidence="5" id="KW-1185">Reference proteome</keyword>